<evidence type="ECO:0000313" key="2">
    <source>
        <dbReference type="EMBL" id="MCZ0867113.1"/>
    </source>
</evidence>
<sequence length="48" mass="5552">MNRKKKINQVLKKKVKQANAKLNPKAKPRYISKAERLKLEQASTESQS</sequence>
<comment type="caution">
    <text evidence="2">The sequence shown here is derived from an EMBL/GenBank/DDBJ whole genome shotgun (WGS) entry which is preliminary data.</text>
</comment>
<dbReference type="AlphaFoldDB" id="A0A9J6RS62"/>
<gene>
    <name evidence="2" type="ORF">O0V09_18085</name>
</gene>
<accession>A0A9J6RS62</accession>
<proteinExistence type="predicted"/>
<organism evidence="2 3">
    <name type="scientific">Dasania phycosphaerae</name>
    <dbReference type="NCBI Taxonomy" id="2950436"/>
    <lineage>
        <taxon>Bacteria</taxon>
        <taxon>Pseudomonadati</taxon>
        <taxon>Pseudomonadota</taxon>
        <taxon>Gammaproteobacteria</taxon>
        <taxon>Cellvibrionales</taxon>
        <taxon>Spongiibacteraceae</taxon>
        <taxon>Dasania</taxon>
    </lineage>
</organism>
<keyword evidence="3" id="KW-1185">Reference proteome</keyword>
<evidence type="ECO:0000313" key="3">
    <source>
        <dbReference type="Proteomes" id="UP001069090"/>
    </source>
</evidence>
<evidence type="ECO:0000256" key="1">
    <source>
        <dbReference type="SAM" id="MobiDB-lite"/>
    </source>
</evidence>
<dbReference type="Proteomes" id="UP001069090">
    <property type="component" value="Unassembled WGS sequence"/>
</dbReference>
<reference evidence="2 3" key="1">
    <citation type="submission" date="2022-12" db="EMBL/GenBank/DDBJ databases">
        <title>Dasania phycosphaerae sp. nov., isolated from particulate material of the south coast of Korea.</title>
        <authorList>
            <person name="Jiang Y."/>
        </authorList>
    </citation>
    <scope>NUCLEOTIDE SEQUENCE [LARGE SCALE GENOMIC DNA]</scope>
    <source>
        <strain evidence="2 3">GY-19</strain>
    </source>
</reference>
<protein>
    <submittedName>
        <fullName evidence="2">DUF2986 domain-containing protein</fullName>
    </submittedName>
</protein>
<dbReference type="InterPro" id="IPR021677">
    <property type="entry name" value="DUF2986"/>
</dbReference>
<feature type="region of interest" description="Disordered" evidence="1">
    <location>
        <begin position="17"/>
        <end position="48"/>
    </location>
</feature>
<dbReference type="Pfam" id="PF11661">
    <property type="entry name" value="DUF2986"/>
    <property type="match status" value="1"/>
</dbReference>
<dbReference type="RefSeq" id="WP_258333043.1">
    <property type="nucleotide sequence ID" value="NZ_JAPTGG010000022.1"/>
</dbReference>
<name>A0A9J6RS62_9GAMM</name>
<dbReference type="EMBL" id="JAPTGG010000022">
    <property type="protein sequence ID" value="MCZ0867113.1"/>
    <property type="molecule type" value="Genomic_DNA"/>
</dbReference>